<organism evidence="3 4">
    <name type="scientific">Eumeta variegata</name>
    <name type="common">Bagworm moth</name>
    <name type="synonym">Eumeta japonica</name>
    <dbReference type="NCBI Taxonomy" id="151549"/>
    <lineage>
        <taxon>Eukaryota</taxon>
        <taxon>Metazoa</taxon>
        <taxon>Ecdysozoa</taxon>
        <taxon>Arthropoda</taxon>
        <taxon>Hexapoda</taxon>
        <taxon>Insecta</taxon>
        <taxon>Pterygota</taxon>
        <taxon>Neoptera</taxon>
        <taxon>Endopterygota</taxon>
        <taxon>Lepidoptera</taxon>
        <taxon>Glossata</taxon>
        <taxon>Ditrysia</taxon>
        <taxon>Tineoidea</taxon>
        <taxon>Psychidae</taxon>
        <taxon>Oiketicinae</taxon>
        <taxon>Eumeta</taxon>
    </lineage>
</organism>
<evidence type="ECO:0000259" key="2">
    <source>
        <dbReference type="Pfam" id="PF13843"/>
    </source>
</evidence>
<gene>
    <name evidence="3" type="ORF">EVAR_90598_1</name>
</gene>
<protein>
    <recommendedName>
        <fullName evidence="2">PiggyBac transposable element-derived protein domain-containing protein</fullName>
    </recommendedName>
</protein>
<feature type="transmembrane region" description="Helical" evidence="1">
    <location>
        <begin position="51"/>
        <end position="71"/>
    </location>
</feature>
<reference evidence="3 4" key="1">
    <citation type="journal article" date="2019" name="Commun. Biol.">
        <title>The bagworm genome reveals a unique fibroin gene that provides high tensile strength.</title>
        <authorList>
            <person name="Kono N."/>
            <person name="Nakamura H."/>
            <person name="Ohtoshi R."/>
            <person name="Tomita M."/>
            <person name="Numata K."/>
            <person name="Arakawa K."/>
        </authorList>
    </citation>
    <scope>NUCLEOTIDE SEQUENCE [LARGE SCALE GENOMIC DNA]</scope>
</reference>
<dbReference type="Pfam" id="PF13843">
    <property type="entry name" value="DDE_Tnp_1_7"/>
    <property type="match status" value="1"/>
</dbReference>
<evidence type="ECO:0000256" key="1">
    <source>
        <dbReference type="SAM" id="Phobius"/>
    </source>
</evidence>
<evidence type="ECO:0000313" key="4">
    <source>
        <dbReference type="Proteomes" id="UP000299102"/>
    </source>
</evidence>
<name>A0A4C1TGL0_EUMVA</name>
<dbReference type="PANTHER" id="PTHR46599">
    <property type="entry name" value="PIGGYBAC TRANSPOSABLE ELEMENT-DERIVED PROTEIN 4"/>
    <property type="match status" value="1"/>
</dbReference>
<accession>A0A4C1TGL0</accession>
<feature type="domain" description="PiggyBac transposable element-derived protein" evidence="2">
    <location>
        <begin position="11"/>
        <end position="68"/>
    </location>
</feature>
<dbReference type="AlphaFoldDB" id="A0A4C1TGL0"/>
<dbReference type="Proteomes" id="UP000299102">
    <property type="component" value="Unassembled WGS sequence"/>
</dbReference>
<dbReference type="EMBL" id="BGZK01005263">
    <property type="protein sequence ID" value="GBP13274.1"/>
    <property type="molecule type" value="Genomic_DNA"/>
</dbReference>
<dbReference type="InterPro" id="IPR029526">
    <property type="entry name" value="PGBD"/>
</dbReference>
<keyword evidence="1" id="KW-1133">Transmembrane helix</keyword>
<sequence>MVYLSSCDENGSINHETKKPHMIEFYNSTKGVDTFDQMCSVMSCSRKTNRWPLCVFYAMINISCINSYIIYCHTSVLGQKVMSRRDFMKKLHMQLAEPWLKIRLERTPHSWYERPSGVRIAAAAAAPWTIPFLVAAIPEVLECHRTVSGLKPLEVATGVDEEAVEEVEEFEVKVEAAVEAKAEDETAMKGLDLPGDHRELTDPLEPYDYEKTQDIRACVVYAPASPAVSVPSSAAFIELEGHGNVTTSSSIASPSFSFLMSRPLNDDKIAETLLFDGSDDDDNDEDDETRVPVMLPPFIRL</sequence>
<proteinExistence type="predicted"/>
<keyword evidence="1" id="KW-0812">Transmembrane</keyword>
<comment type="caution">
    <text evidence="3">The sequence shown here is derived from an EMBL/GenBank/DDBJ whole genome shotgun (WGS) entry which is preliminary data.</text>
</comment>
<keyword evidence="4" id="KW-1185">Reference proteome</keyword>
<dbReference type="OrthoDB" id="6770266at2759"/>
<dbReference type="PANTHER" id="PTHR46599:SF3">
    <property type="entry name" value="PIGGYBAC TRANSPOSABLE ELEMENT-DERIVED PROTEIN 4"/>
    <property type="match status" value="1"/>
</dbReference>
<dbReference type="STRING" id="151549.A0A4C1TGL0"/>
<evidence type="ECO:0000313" key="3">
    <source>
        <dbReference type="EMBL" id="GBP13274.1"/>
    </source>
</evidence>
<keyword evidence="1" id="KW-0472">Membrane</keyword>